<evidence type="ECO:0000256" key="1">
    <source>
        <dbReference type="SAM" id="SignalP"/>
    </source>
</evidence>
<sequence length="153" mass="16540">MRLVAWFSWIEGLVTSTPSVTPSKLSKQMVHISRSQNSNTVTLVIEEDQVALQCSAAQQRSTRSESVTHRIGGCARSALLLKDPVSKLEGSRGETFHLCRGAGACTGICGGRMKRGTAMARCSSFEESYAGSISVRGGRRCSLYRRLKGSHAC</sequence>
<proteinExistence type="predicted"/>
<organism evidence="2 3">
    <name type="scientific">Byssothecium circinans</name>
    <dbReference type="NCBI Taxonomy" id="147558"/>
    <lineage>
        <taxon>Eukaryota</taxon>
        <taxon>Fungi</taxon>
        <taxon>Dikarya</taxon>
        <taxon>Ascomycota</taxon>
        <taxon>Pezizomycotina</taxon>
        <taxon>Dothideomycetes</taxon>
        <taxon>Pleosporomycetidae</taxon>
        <taxon>Pleosporales</taxon>
        <taxon>Massarineae</taxon>
        <taxon>Massarinaceae</taxon>
        <taxon>Byssothecium</taxon>
    </lineage>
</organism>
<evidence type="ECO:0000313" key="3">
    <source>
        <dbReference type="Proteomes" id="UP000800035"/>
    </source>
</evidence>
<dbReference type="Proteomes" id="UP000800035">
    <property type="component" value="Unassembled WGS sequence"/>
</dbReference>
<dbReference type="AlphaFoldDB" id="A0A6A5UGY6"/>
<dbReference type="EMBL" id="ML976977">
    <property type="protein sequence ID" value="KAF1963600.1"/>
    <property type="molecule type" value="Genomic_DNA"/>
</dbReference>
<keyword evidence="3" id="KW-1185">Reference proteome</keyword>
<gene>
    <name evidence="2" type="ORF">CC80DRAFT_10218</name>
</gene>
<accession>A0A6A5UGY6</accession>
<protein>
    <submittedName>
        <fullName evidence="2">Uncharacterized protein</fullName>
    </submittedName>
</protein>
<evidence type="ECO:0000313" key="2">
    <source>
        <dbReference type="EMBL" id="KAF1963600.1"/>
    </source>
</evidence>
<keyword evidence="1" id="KW-0732">Signal</keyword>
<feature type="chain" id="PRO_5025621913" evidence="1">
    <location>
        <begin position="17"/>
        <end position="153"/>
    </location>
</feature>
<reference evidence="2" key="1">
    <citation type="journal article" date="2020" name="Stud. Mycol.">
        <title>101 Dothideomycetes genomes: a test case for predicting lifestyles and emergence of pathogens.</title>
        <authorList>
            <person name="Haridas S."/>
            <person name="Albert R."/>
            <person name="Binder M."/>
            <person name="Bloem J."/>
            <person name="Labutti K."/>
            <person name="Salamov A."/>
            <person name="Andreopoulos B."/>
            <person name="Baker S."/>
            <person name="Barry K."/>
            <person name="Bills G."/>
            <person name="Bluhm B."/>
            <person name="Cannon C."/>
            <person name="Castanera R."/>
            <person name="Culley D."/>
            <person name="Daum C."/>
            <person name="Ezra D."/>
            <person name="Gonzalez J."/>
            <person name="Henrissat B."/>
            <person name="Kuo A."/>
            <person name="Liang C."/>
            <person name="Lipzen A."/>
            <person name="Lutzoni F."/>
            <person name="Magnuson J."/>
            <person name="Mondo S."/>
            <person name="Nolan M."/>
            <person name="Ohm R."/>
            <person name="Pangilinan J."/>
            <person name="Park H.-J."/>
            <person name="Ramirez L."/>
            <person name="Alfaro M."/>
            <person name="Sun H."/>
            <person name="Tritt A."/>
            <person name="Yoshinaga Y."/>
            <person name="Zwiers L.-H."/>
            <person name="Turgeon B."/>
            <person name="Goodwin S."/>
            <person name="Spatafora J."/>
            <person name="Crous P."/>
            <person name="Grigoriev I."/>
        </authorList>
    </citation>
    <scope>NUCLEOTIDE SEQUENCE</scope>
    <source>
        <strain evidence="2">CBS 675.92</strain>
    </source>
</reference>
<feature type="signal peptide" evidence="1">
    <location>
        <begin position="1"/>
        <end position="16"/>
    </location>
</feature>
<name>A0A6A5UGY6_9PLEO</name>